<organism evidence="3 4">
    <name type="scientific">Rhodococcus wratislaviensis</name>
    <name type="common">Tsukamurella wratislaviensis</name>
    <dbReference type="NCBI Taxonomy" id="44752"/>
    <lineage>
        <taxon>Bacteria</taxon>
        <taxon>Bacillati</taxon>
        <taxon>Actinomycetota</taxon>
        <taxon>Actinomycetes</taxon>
        <taxon>Mycobacteriales</taxon>
        <taxon>Nocardiaceae</taxon>
        <taxon>Rhodococcus</taxon>
    </lineage>
</organism>
<gene>
    <name evidence="3" type="ORF">Rhow_008750</name>
</gene>
<reference evidence="3 4" key="1">
    <citation type="submission" date="2018-11" db="EMBL/GenBank/DDBJ databases">
        <title>Microbial catabolism of amino acid.</title>
        <authorList>
            <person name="Hibi M."/>
            <person name="Ogawa J."/>
        </authorList>
    </citation>
    <scope>NUCLEOTIDE SEQUENCE [LARGE SCALE GENOMIC DNA]</scope>
    <source>
        <strain evidence="3 4">C31-06</strain>
    </source>
</reference>
<evidence type="ECO:0000259" key="2">
    <source>
        <dbReference type="Pfam" id="PF13193"/>
    </source>
</evidence>
<dbReference type="RefSeq" id="WP_124395931.1">
    <property type="nucleotide sequence ID" value="NZ_BHYM01000092.1"/>
</dbReference>
<dbReference type="SUPFAM" id="SSF56801">
    <property type="entry name" value="Acetyl-CoA synthetase-like"/>
    <property type="match status" value="1"/>
</dbReference>
<dbReference type="PANTHER" id="PTHR24096:SF323">
    <property type="entry name" value="BLR3536 PROTEIN"/>
    <property type="match status" value="1"/>
</dbReference>
<dbReference type="GO" id="GO:0016405">
    <property type="term" value="F:CoA-ligase activity"/>
    <property type="evidence" value="ECO:0007669"/>
    <property type="project" value="TreeGrafter"/>
</dbReference>
<evidence type="ECO:0000313" key="4">
    <source>
        <dbReference type="Proteomes" id="UP000287519"/>
    </source>
</evidence>
<dbReference type="InterPro" id="IPR020845">
    <property type="entry name" value="AMP-binding_CS"/>
</dbReference>
<dbReference type="Proteomes" id="UP000287519">
    <property type="component" value="Unassembled WGS sequence"/>
</dbReference>
<dbReference type="Pfam" id="PF00501">
    <property type="entry name" value="AMP-binding"/>
    <property type="match status" value="1"/>
</dbReference>
<proteinExistence type="predicted"/>
<dbReference type="OrthoDB" id="9803968at2"/>
<keyword evidence="3" id="KW-0436">Ligase</keyword>
<dbReference type="AlphaFoldDB" id="A0A402CLC4"/>
<feature type="domain" description="AMP-binding enzyme C-terminal" evidence="2">
    <location>
        <begin position="424"/>
        <end position="502"/>
    </location>
</feature>
<evidence type="ECO:0000313" key="3">
    <source>
        <dbReference type="EMBL" id="GCE44329.1"/>
    </source>
</evidence>
<keyword evidence="4" id="KW-1185">Reference proteome</keyword>
<dbReference type="EMBL" id="BHYM01000092">
    <property type="protein sequence ID" value="GCE44329.1"/>
    <property type="molecule type" value="Genomic_DNA"/>
</dbReference>
<evidence type="ECO:0000259" key="1">
    <source>
        <dbReference type="Pfam" id="PF00501"/>
    </source>
</evidence>
<feature type="domain" description="AMP-dependent synthetase/ligase" evidence="1">
    <location>
        <begin position="7"/>
        <end position="366"/>
    </location>
</feature>
<dbReference type="InterPro" id="IPR000873">
    <property type="entry name" value="AMP-dep_synth/lig_dom"/>
</dbReference>
<dbReference type="InterPro" id="IPR042099">
    <property type="entry name" value="ANL_N_sf"/>
</dbReference>
<dbReference type="PANTHER" id="PTHR24096">
    <property type="entry name" value="LONG-CHAIN-FATTY-ACID--COA LIGASE"/>
    <property type="match status" value="1"/>
</dbReference>
<dbReference type="Gene3D" id="3.30.300.30">
    <property type="match status" value="1"/>
</dbReference>
<accession>A0A402CLC4</accession>
<dbReference type="Gene3D" id="3.40.50.12780">
    <property type="entry name" value="N-terminal domain of ligase-like"/>
    <property type="match status" value="1"/>
</dbReference>
<dbReference type="PROSITE" id="PS00455">
    <property type="entry name" value="AMP_BINDING"/>
    <property type="match status" value="1"/>
</dbReference>
<comment type="caution">
    <text evidence="3">The sequence shown here is derived from an EMBL/GenBank/DDBJ whole genome shotgun (WGS) entry which is preliminary data.</text>
</comment>
<dbReference type="Pfam" id="PF13193">
    <property type="entry name" value="AMP-binding_C"/>
    <property type="match status" value="1"/>
</dbReference>
<dbReference type="InterPro" id="IPR045851">
    <property type="entry name" value="AMP-bd_C_sf"/>
</dbReference>
<sequence length="516" mass="56463">MYPGIYAETTPGKPAVIDAETGEATSYAELESRSARFARWLHEQGLRTGDHVAVVSVNDPVVFELYWGVIRSGMYFTAVNVNGTTDDIAHIINDSGASVLLVSAELAELGRQLLTQSPGIRIRLSLGGPVDGHVEYADALADVSDRPFADQPRGSDMLYSSGTTGRPKGIKPALTGLQVWERPGTAPTELMRNSYGAGPDTVYLSPAPIYHAAPLRFGAATQALGGTVILMKRFDAEASLRHIEKYCVTISQWVPTHFIRLLRLPDEVRAQYDVSSQRHVVHAAAPCPVEVKEAMMRWWGEILYEYYSSTESVGMTTIGPEEWRRKPGSVGQSGPRSTGIVHICGEDGAELPPNVVGDIYFERPGYSFDYHNDPEKTAESRHPEHPYWATNGDVGYLDEDDFLFLTDRKKFTIISGGVNIYPQEIENCLSMHPQVFDVAVIGIPDDEMGQSVKAVVQLIPGVAPGTGLAAELIAYTRDKIAHYKCPRTVDFVAELPRTPTGKLVKGLLVSGGTQSW</sequence>
<protein>
    <submittedName>
        <fullName evidence="3">Long-chain-fatty-acid--CoA ligase</fullName>
    </submittedName>
</protein>
<name>A0A402CLC4_RHOWR</name>
<dbReference type="InterPro" id="IPR025110">
    <property type="entry name" value="AMP-bd_C"/>
</dbReference>